<reference evidence="3 4" key="1">
    <citation type="journal article" date="2016" name="Genome Announc.">
        <title>Complete Genome Sequences of Aerococcus christensenii CCUG 28831T, Aerococcus sanguinicola CCUG 43001T, Aerococcus urinae CCUG 36881T, Aerococcus urinaeequi CCUG 28094T, Aerococcus urinaehominis CCUG 42038 BT, and Aerococcus viridans CCUG 4311T.</title>
        <authorList>
            <person name="Carkaci D."/>
            <person name="Dargis R."/>
            <person name="Nielsen X.C."/>
            <person name="Skovgaard O."/>
            <person name="Fuursted K."/>
            <person name="Christensen J.J."/>
        </authorList>
    </citation>
    <scope>NUCLEOTIDE SEQUENCE [LARGE SCALE GENOMIC DNA]</scope>
    <source>
        <strain evidence="3 4">CCUG43001</strain>
    </source>
</reference>
<comment type="similarity">
    <text evidence="1">Belongs to the short-chain dehydrogenases/reductases (SDR) family.</text>
</comment>
<proteinExistence type="inferred from homology"/>
<dbReference type="Pfam" id="PF00106">
    <property type="entry name" value="adh_short"/>
    <property type="match status" value="1"/>
</dbReference>
<dbReference type="InterPro" id="IPR002347">
    <property type="entry name" value="SDR_fam"/>
</dbReference>
<evidence type="ECO:0000313" key="3">
    <source>
        <dbReference type="EMBL" id="AMB94758.1"/>
    </source>
</evidence>
<gene>
    <name evidence="3" type="ORF">AWM72_08305</name>
</gene>
<evidence type="ECO:0000256" key="2">
    <source>
        <dbReference type="ARBA" id="ARBA00023002"/>
    </source>
</evidence>
<dbReference type="SUPFAM" id="SSF51735">
    <property type="entry name" value="NAD(P)-binding Rossmann-fold domains"/>
    <property type="match status" value="1"/>
</dbReference>
<dbReference type="PANTHER" id="PTHR42901:SF1">
    <property type="entry name" value="ALCOHOL DEHYDROGENASE"/>
    <property type="match status" value="1"/>
</dbReference>
<evidence type="ECO:0008006" key="5">
    <source>
        <dbReference type="Google" id="ProtNLM"/>
    </source>
</evidence>
<dbReference type="KEGG" id="asan:AWM72_08305"/>
<accession>A0A0X8FCE0</accession>
<evidence type="ECO:0000256" key="1">
    <source>
        <dbReference type="ARBA" id="ARBA00006484"/>
    </source>
</evidence>
<dbReference type="InterPro" id="IPR036291">
    <property type="entry name" value="NAD(P)-bd_dom_sf"/>
</dbReference>
<protein>
    <recommendedName>
        <fullName evidence="5">SDR family NAD(P)-dependent oxidoreductase</fullName>
    </recommendedName>
</protein>
<dbReference type="Proteomes" id="UP000069912">
    <property type="component" value="Chromosome"/>
</dbReference>
<evidence type="ECO:0000313" key="4">
    <source>
        <dbReference type="Proteomes" id="UP000069912"/>
    </source>
</evidence>
<name>A0A0X8FCE0_9LACT</name>
<dbReference type="PANTHER" id="PTHR42901">
    <property type="entry name" value="ALCOHOL DEHYDROGENASE"/>
    <property type="match status" value="1"/>
</dbReference>
<dbReference type="EMBL" id="CP014160">
    <property type="protein sequence ID" value="AMB94758.1"/>
    <property type="molecule type" value="Genomic_DNA"/>
</dbReference>
<dbReference type="GO" id="GO:0016491">
    <property type="term" value="F:oxidoreductase activity"/>
    <property type="evidence" value="ECO:0007669"/>
    <property type="project" value="UniProtKB-KW"/>
</dbReference>
<reference evidence="4" key="2">
    <citation type="submission" date="2016-01" db="EMBL/GenBank/DDBJ databases">
        <title>Six Aerococcus type strain genome sequencing and assembly using PacBio and Illumina Hiseq.</title>
        <authorList>
            <person name="Carkaci D."/>
            <person name="Dargis R."/>
            <person name="Nielsen X.C."/>
            <person name="Skovgaard O."/>
            <person name="Fuursted K."/>
            <person name="Christensen J.J."/>
        </authorList>
    </citation>
    <scope>NUCLEOTIDE SEQUENCE [LARGE SCALE GENOMIC DNA]</scope>
    <source>
        <strain evidence="4">CCUG43001</strain>
    </source>
</reference>
<keyword evidence="4" id="KW-1185">Reference proteome</keyword>
<organism evidence="3 4">
    <name type="scientific">Aerococcus sanguinicola</name>
    <dbReference type="NCBI Taxonomy" id="119206"/>
    <lineage>
        <taxon>Bacteria</taxon>
        <taxon>Bacillati</taxon>
        <taxon>Bacillota</taxon>
        <taxon>Bacilli</taxon>
        <taxon>Lactobacillales</taxon>
        <taxon>Aerococcaceae</taxon>
        <taxon>Aerococcus</taxon>
    </lineage>
</organism>
<dbReference type="Gene3D" id="3.40.50.720">
    <property type="entry name" value="NAD(P)-binding Rossmann-like Domain"/>
    <property type="match status" value="1"/>
</dbReference>
<keyword evidence="2" id="KW-0560">Oxidoreductase</keyword>
<sequence length="82" mass="9262">MQEYTLITGASSGIGQAYARLAASQGENLILVARREDRLAALKKEFEEEFTGIKVDYLVQDLSQIGELETFYQKTKAYHIKC</sequence>
<dbReference type="AlphaFoldDB" id="A0A0X8FCE0"/>